<protein>
    <submittedName>
        <fullName evidence="1">Uncharacterized protein</fullName>
    </submittedName>
</protein>
<reference evidence="1" key="1">
    <citation type="submission" date="2023-07" db="EMBL/GenBank/DDBJ databases">
        <title>Black Yeasts Isolated from many extreme environments.</title>
        <authorList>
            <person name="Coleine C."/>
            <person name="Stajich J.E."/>
            <person name="Selbmann L."/>
        </authorList>
    </citation>
    <scope>NUCLEOTIDE SEQUENCE</scope>
    <source>
        <strain evidence="1">CCFEE 5714</strain>
    </source>
</reference>
<comment type="caution">
    <text evidence="1">The sequence shown here is derived from an EMBL/GenBank/DDBJ whole genome shotgun (WGS) entry which is preliminary data.</text>
</comment>
<keyword evidence="2" id="KW-1185">Reference proteome</keyword>
<gene>
    <name evidence="1" type="ORF">LTR37_010213</name>
</gene>
<name>A0ACC3N5K3_9PEZI</name>
<sequence>MASNLKAENVKLLFTIAIYDAAFKRVATKLESGDANDGDLMTAKHMLELAGNYPEDAALGEKLVLAQDQKGFESLMPVCFQGRRIQQGLSSDSRVTAYFEPGTDYIYEHHVLGSELLKLGPEVGALLAGITIENNADMCDSVVEQGAE</sequence>
<evidence type="ECO:0000313" key="2">
    <source>
        <dbReference type="Proteomes" id="UP001281147"/>
    </source>
</evidence>
<dbReference type="EMBL" id="JAUTXU010000083">
    <property type="protein sequence ID" value="KAK3710586.1"/>
    <property type="molecule type" value="Genomic_DNA"/>
</dbReference>
<evidence type="ECO:0000313" key="1">
    <source>
        <dbReference type="EMBL" id="KAK3710586.1"/>
    </source>
</evidence>
<proteinExistence type="predicted"/>
<organism evidence="1 2">
    <name type="scientific">Vermiconidia calcicola</name>
    <dbReference type="NCBI Taxonomy" id="1690605"/>
    <lineage>
        <taxon>Eukaryota</taxon>
        <taxon>Fungi</taxon>
        <taxon>Dikarya</taxon>
        <taxon>Ascomycota</taxon>
        <taxon>Pezizomycotina</taxon>
        <taxon>Dothideomycetes</taxon>
        <taxon>Dothideomycetidae</taxon>
        <taxon>Mycosphaerellales</taxon>
        <taxon>Extremaceae</taxon>
        <taxon>Vermiconidia</taxon>
    </lineage>
</organism>
<dbReference type="Proteomes" id="UP001281147">
    <property type="component" value="Unassembled WGS sequence"/>
</dbReference>
<accession>A0ACC3N5K3</accession>